<comment type="pathway">
    <text evidence="2 8">Metabolic intermediate biosynthesis; chorismate biosynthesis; chorismate from D-erythrose 4-phosphate and phosphoenolpyruvate: step 1/7.</text>
</comment>
<evidence type="ECO:0000256" key="7">
    <source>
        <dbReference type="ARBA" id="ARBA00047508"/>
    </source>
</evidence>
<dbReference type="EC" id="2.5.1.54" evidence="8"/>
<dbReference type="GO" id="GO:0003849">
    <property type="term" value="F:3-deoxy-7-phosphoheptulonate synthase activity"/>
    <property type="evidence" value="ECO:0007669"/>
    <property type="project" value="UniProtKB-EC"/>
</dbReference>
<evidence type="ECO:0000256" key="5">
    <source>
        <dbReference type="ARBA" id="ARBA00022679"/>
    </source>
</evidence>
<dbReference type="SUPFAM" id="SSF51569">
    <property type="entry name" value="Aldolase"/>
    <property type="match status" value="1"/>
</dbReference>
<comment type="caution">
    <text evidence="10">The sequence shown here is derived from an EMBL/GenBank/DDBJ whole genome shotgun (WGS) entry which is preliminary data.</text>
</comment>
<dbReference type="Gene3D" id="3.20.20.70">
    <property type="entry name" value="Aldolase class I"/>
    <property type="match status" value="1"/>
</dbReference>
<accession>A0ABW6SAY2</accession>
<evidence type="ECO:0000256" key="8">
    <source>
        <dbReference type="PIRNR" id="PIRNR001361"/>
    </source>
</evidence>
<organism evidence="10 11">
    <name type="scientific">Nocardia jiangxiensis</name>
    <dbReference type="NCBI Taxonomy" id="282685"/>
    <lineage>
        <taxon>Bacteria</taxon>
        <taxon>Bacillati</taxon>
        <taxon>Actinomycetota</taxon>
        <taxon>Actinomycetes</taxon>
        <taxon>Mycobacteriales</taxon>
        <taxon>Nocardiaceae</taxon>
        <taxon>Nocardia</taxon>
    </lineage>
</organism>
<dbReference type="RefSeq" id="WP_040827025.1">
    <property type="nucleotide sequence ID" value="NZ_JBIAQY010000019.1"/>
</dbReference>
<dbReference type="InterPro" id="IPR013785">
    <property type="entry name" value="Aldolase_TIM"/>
</dbReference>
<evidence type="ECO:0000256" key="3">
    <source>
        <dbReference type="ARBA" id="ARBA00007985"/>
    </source>
</evidence>
<evidence type="ECO:0000313" key="10">
    <source>
        <dbReference type="EMBL" id="MFF3573475.1"/>
    </source>
</evidence>
<evidence type="ECO:0000259" key="9">
    <source>
        <dbReference type="Pfam" id="PF00793"/>
    </source>
</evidence>
<name>A0ABW6SAY2_9NOCA</name>
<sequence>MLTSLPTSGAVAADIPLHPARAAEIGLHRAALRRVLDGTDDRVVAIVGPCSIHDPVAGLDYARRLAAAAESYSEDLIVVLRAYLEKPRSIVGWKGLVHDPGLDGGGDLAAGLRIGRRFLIDAAATGLPLAGEFVDPFVAAYLADVISYAAIGARTVTSQPHRQLASWLPMPVGCKNTVDGDVEAAVNAMLAAAQPHTFPGVSDDGMPVVHRSRGNPDAHLVLRGGSSGPNYTALSVQAALRELGASALPERVVIDASHGNSGKDHRRQPAVVADIGEQIASGQTGIVGVMIESFLLEGKQAAPVEYGMSITDACIGFADTVDLLDVLAASTRRRRAVGRRRN</sequence>
<gene>
    <name evidence="10" type="ORF">ACFYXQ_37540</name>
</gene>
<comment type="catalytic activity">
    <reaction evidence="7 8">
        <text>D-erythrose 4-phosphate + phosphoenolpyruvate + H2O = 7-phospho-2-dehydro-3-deoxy-D-arabino-heptonate + phosphate</text>
        <dbReference type="Rhea" id="RHEA:14717"/>
        <dbReference type="ChEBI" id="CHEBI:15377"/>
        <dbReference type="ChEBI" id="CHEBI:16897"/>
        <dbReference type="ChEBI" id="CHEBI:43474"/>
        <dbReference type="ChEBI" id="CHEBI:58394"/>
        <dbReference type="ChEBI" id="CHEBI:58702"/>
        <dbReference type="EC" id="2.5.1.54"/>
    </reaction>
</comment>
<keyword evidence="5 8" id="KW-0808">Transferase</keyword>
<evidence type="ECO:0000256" key="1">
    <source>
        <dbReference type="ARBA" id="ARBA00003726"/>
    </source>
</evidence>
<comment type="similarity">
    <text evidence="3 8">Belongs to the class-I DAHP synthase family.</text>
</comment>
<dbReference type="EMBL" id="JBIAQY010000019">
    <property type="protein sequence ID" value="MFF3573475.1"/>
    <property type="molecule type" value="Genomic_DNA"/>
</dbReference>
<dbReference type="Proteomes" id="UP001601992">
    <property type="component" value="Unassembled WGS sequence"/>
</dbReference>
<keyword evidence="11" id="KW-1185">Reference proteome</keyword>
<keyword evidence="4 8" id="KW-0028">Amino-acid biosynthesis</keyword>
<evidence type="ECO:0000256" key="6">
    <source>
        <dbReference type="ARBA" id="ARBA00023141"/>
    </source>
</evidence>
<evidence type="ECO:0000256" key="2">
    <source>
        <dbReference type="ARBA" id="ARBA00004688"/>
    </source>
</evidence>
<comment type="function">
    <text evidence="1 8">Stereospecific condensation of phosphoenolpyruvate (PEP) and D-erythrose-4-phosphate (E4P) giving rise to 3-deoxy-D-arabino-heptulosonate-7-phosphate (DAHP).</text>
</comment>
<dbReference type="InterPro" id="IPR006218">
    <property type="entry name" value="DAHP1/KDSA"/>
</dbReference>
<dbReference type="NCBIfam" id="NF009395">
    <property type="entry name" value="PRK12755.1"/>
    <property type="match status" value="1"/>
</dbReference>
<dbReference type="PIRSF" id="PIRSF001361">
    <property type="entry name" value="DAHP_synthase"/>
    <property type="match status" value="1"/>
</dbReference>
<dbReference type="PANTHER" id="PTHR21225:SF12">
    <property type="entry name" value="PHOSPHO-2-DEHYDRO-3-DEOXYHEPTONATE ALDOLASE, TYROSINE-INHIBITED"/>
    <property type="match status" value="1"/>
</dbReference>
<protein>
    <recommendedName>
        <fullName evidence="8">Phospho-2-dehydro-3-deoxyheptonate aldolase</fullName>
        <ecNumber evidence="8">2.5.1.54</ecNumber>
    </recommendedName>
</protein>
<proteinExistence type="inferred from homology"/>
<dbReference type="PANTHER" id="PTHR21225">
    <property type="entry name" value="PHOSPHO-2-DEHYDRO-3-DEOXYHEPTONATE ALDOLASE DAHP SYNTHETASE"/>
    <property type="match status" value="1"/>
</dbReference>
<dbReference type="Pfam" id="PF00793">
    <property type="entry name" value="DAHP_synth_1"/>
    <property type="match status" value="1"/>
</dbReference>
<evidence type="ECO:0000256" key="4">
    <source>
        <dbReference type="ARBA" id="ARBA00022605"/>
    </source>
</evidence>
<feature type="domain" description="DAHP synthetase I/KDSA" evidence="9">
    <location>
        <begin position="34"/>
        <end position="322"/>
    </location>
</feature>
<keyword evidence="6 8" id="KW-0057">Aromatic amino acid biosynthesis</keyword>
<dbReference type="InterPro" id="IPR006219">
    <property type="entry name" value="DAHP_synth_1"/>
</dbReference>
<evidence type="ECO:0000313" key="11">
    <source>
        <dbReference type="Proteomes" id="UP001601992"/>
    </source>
</evidence>
<dbReference type="NCBIfam" id="TIGR00034">
    <property type="entry name" value="aroFGH"/>
    <property type="match status" value="1"/>
</dbReference>
<reference evidence="10 11" key="1">
    <citation type="submission" date="2024-10" db="EMBL/GenBank/DDBJ databases">
        <title>The Natural Products Discovery Center: Release of the First 8490 Sequenced Strains for Exploring Actinobacteria Biosynthetic Diversity.</title>
        <authorList>
            <person name="Kalkreuter E."/>
            <person name="Kautsar S.A."/>
            <person name="Yang D."/>
            <person name="Bader C.D."/>
            <person name="Teijaro C.N."/>
            <person name="Fluegel L."/>
            <person name="Davis C.M."/>
            <person name="Simpson J.R."/>
            <person name="Lauterbach L."/>
            <person name="Steele A.D."/>
            <person name="Gui C."/>
            <person name="Meng S."/>
            <person name="Li G."/>
            <person name="Viehrig K."/>
            <person name="Ye F."/>
            <person name="Su P."/>
            <person name="Kiefer A.F."/>
            <person name="Nichols A."/>
            <person name="Cepeda A.J."/>
            <person name="Yan W."/>
            <person name="Fan B."/>
            <person name="Jiang Y."/>
            <person name="Adhikari A."/>
            <person name="Zheng C.-J."/>
            <person name="Schuster L."/>
            <person name="Cowan T.M."/>
            <person name="Smanski M.J."/>
            <person name="Chevrette M.G."/>
            <person name="De Carvalho L.P.S."/>
            <person name="Shen B."/>
        </authorList>
    </citation>
    <scope>NUCLEOTIDE SEQUENCE [LARGE SCALE GENOMIC DNA]</scope>
    <source>
        <strain evidence="10 11">NPDC002593</strain>
    </source>
</reference>